<gene>
    <name evidence="2" type="ORF">IRI77_37370</name>
</gene>
<evidence type="ECO:0000259" key="1">
    <source>
        <dbReference type="SMART" id="SM00198"/>
    </source>
</evidence>
<dbReference type="RefSeq" id="WP_194450005.1">
    <property type="nucleotide sequence ID" value="NZ_CP063849.1"/>
</dbReference>
<dbReference type="PRINTS" id="PR00838">
    <property type="entry name" value="V5ALLERGEN"/>
</dbReference>
<dbReference type="FunFam" id="3.40.33.10:FF:000004">
    <property type="entry name" value="CAP, cysteine-rich secretory protein, antigen 5"/>
    <property type="match status" value="1"/>
</dbReference>
<dbReference type="InterPro" id="IPR035940">
    <property type="entry name" value="CAP_sf"/>
</dbReference>
<dbReference type="SMART" id="SM00198">
    <property type="entry name" value="SCP"/>
    <property type="match status" value="1"/>
</dbReference>
<dbReference type="InterPro" id="IPR014044">
    <property type="entry name" value="CAP_dom"/>
</dbReference>
<dbReference type="InterPro" id="IPR001283">
    <property type="entry name" value="CRISP-related"/>
</dbReference>
<dbReference type="SUPFAM" id="SSF55797">
    <property type="entry name" value="PR-1-like"/>
    <property type="match status" value="1"/>
</dbReference>
<dbReference type="Pfam" id="PF00188">
    <property type="entry name" value="CAP"/>
    <property type="match status" value="1"/>
</dbReference>
<dbReference type="InterPro" id="IPR002413">
    <property type="entry name" value="V5_allergen-like"/>
</dbReference>
<dbReference type="PRINTS" id="PR00837">
    <property type="entry name" value="V5TPXLIKE"/>
</dbReference>
<feature type="domain" description="SCP" evidence="1">
    <location>
        <begin position="26"/>
        <end position="158"/>
    </location>
</feature>
<dbReference type="Proteomes" id="UP000593892">
    <property type="component" value="Chromosome"/>
</dbReference>
<sequence>MFHGLPLFLLLITLAVVPTLSAPTDSLAPLMLAAHNTVRSKVGVAPLEWSPQLEALARQWSKSLAANGQFRHRPGTSYGENLFEMTGDQATPQFVVGNWASEAKDYNLESNTCRRGAQCGHYTQIVWRDSKQVGCAVGRRGQREVWVCYYDPPGNWEGEKPY</sequence>
<proteinExistence type="predicted"/>
<name>A0A7S7SJQ9_PALFE</name>
<accession>A0A7S7SJQ9</accession>
<dbReference type="PANTHER" id="PTHR10334">
    <property type="entry name" value="CYSTEINE-RICH SECRETORY PROTEIN-RELATED"/>
    <property type="match status" value="1"/>
</dbReference>
<protein>
    <submittedName>
        <fullName evidence="2">SCP-like extracellular</fullName>
    </submittedName>
</protein>
<dbReference type="Gene3D" id="3.40.33.10">
    <property type="entry name" value="CAP"/>
    <property type="match status" value="1"/>
</dbReference>
<keyword evidence="3" id="KW-1185">Reference proteome</keyword>
<dbReference type="KEGG" id="pfer:IRI77_37370"/>
<dbReference type="AlphaFoldDB" id="A0A7S7SJQ9"/>
<dbReference type="GO" id="GO:0005576">
    <property type="term" value="C:extracellular region"/>
    <property type="evidence" value="ECO:0007669"/>
    <property type="project" value="InterPro"/>
</dbReference>
<reference evidence="2 3" key="1">
    <citation type="submission" date="2020-10" db="EMBL/GenBank/DDBJ databases">
        <title>Complete genome sequence of Paludibaculum fermentans P105T, a facultatively anaerobic acidobacterium capable of dissimilatory Fe(III) reduction.</title>
        <authorList>
            <person name="Dedysh S.N."/>
            <person name="Beletsky A.V."/>
            <person name="Kulichevskaya I.S."/>
            <person name="Mardanov A.V."/>
            <person name="Ravin N.V."/>
        </authorList>
    </citation>
    <scope>NUCLEOTIDE SEQUENCE [LARGE SCALE GENOMIC DNA]</scope>
    <source>
        <strain evidence="2 3">P105</strain>
    </source>
</reference>
<organism evidence="2 3">
    <name type="scientific">Paludibaculum fermentans</name>
    <dbReference type="NCBI Taxonomy" id="1473598"/>
    <lineage>
        <taxon>Bacteria</taxon>
        <taxon>Pseudomonadati</taxon>
        <taxon>Acidobacteriota</taxon>
        <taxon>Terriglobia</taxon>
        <taxon>Bryobacterales</taxon>
        <taxon>Bryobacteraceae</taxon>
        <taxon>Paludibaculum</taxon>
    </lineage>
</organism>
<dbReference type="InterPro" id="IPR018244">
    <property type="entry name" value="Allrgn_V5/Tpx1_CS"/>
</dbReference>
<dbReference type="PROSITE" id="PS01009">
    <property type="entry name" value="CRISP_1"/>
    <property type="match status" value="1"/>
</dbReference>
<dbReference type="EMBL" id="CP063849">
    <property type="protein sequence ID" value="QOY88342.1"/>
    <property type="molecule type" value="Genomic_DNA"/>
</dbReference>
<evidence type="ECO:0000313" key="3">
    <source>
        <dbReference type="Proteomes" id="UP000593892"/>
    </source>
</evidence>
<evidence type="ECO:0000313" key="2">
    <source>
        <dbReference type="EMBL" id="QOY88342.1"/>
    </source>
</evidence>